<gene>
    <name evidence="3" type="ORF">GCM10023090_10500</name>
</gene>
<evidence type="ECO:0000256" key="1">
    <source>
        <dbReference type="ARBA" id="ARBA00022500"/>
    </source>
</evidence>
<dbReference type="InterPro" id="IPR024513">
    <property type="entry name" value="DUF3334"/>
</dbReference>
<keyword evidence="1" id="KW-0145">Chemotaxis</keyword>
<dbReference type="Pfam" id="PF11813">
    <property type="entry name" value="DUF3334"/>
    <property type="match status" value="1"/>
</dbReference>
<dbReference type="Proteomes" id="UP001501788">
    <property type="component" value="Unassembled WGS sequence"/>
</dbReference>
<proteinExistence type="predicted"/>
<comment type="caution">
    <text evidence="3">The sequence shown here is derived from an EMBL/GenBank/DDBJ whole genome shotgun (WGS) entry which is preliminary data.</text>
</comment>
<dbReference type="Gene3D" id="3.40.1550.10">
    <property type="entry name" value="CheC-like"/>
    <property type="match status" value="1"/>
</dbReference>
<organism evidence="3 4">
    <name type="scientific">Acidovorax lacteus</name>
    <dbReference type="NCBI Taxonomy" id="1924988"/>
    <lineage>
        <taxon>Bacteria</taxon>
        <taxon>Pseudomonadati</taxon>
        <taxon>Pseudomonadota</taxon>
        <taxon>Betaproteobacteria</taxon>
        <taxon>Burkholderiales</taxon>
        <taxon>Comamonadaceae</taxon>
        <taxon>Acidovorax</taxon>
    </lineage>
</organism>
<dbReference type="SUPFAM" id="SSF103039">
    <property type="entry name" value="CheC-like"/>
    <property type="match status" value="1"/>
</dbReference>
<protein>
    <submittedName>
        <fullName evidence="3">DUF3334 family protein</fullName>
    </submittedName>
</protein>
<keyword evidence="4" id="KW-1185">Reference proteome</keyword>
<evidence type="ECO:0000313" key="4">
    <source>
        <dbReference type="Proteomes" id="UP001501788"/>
    </source>
</evidence>
<evidence type="ECO:0000313" key="3">
    <source>
        <dbReference type="EMBL" id="GAA4421440.1"/>
    </source>
</evidence>
<reference evidence="4" key="1">
    <citation type="journal article" date="2019" name="Int. J. Syst. Evol. Microbiol.">
        <title>The Global Catalogue of Microorganisms (GCM) 10K type strain sequencing project: providing services to taxonomists for standard genome sequencing and annotation.</title>
        <authorList>
            <consortium name="The Broad Institute Genomics Platform"/>
            <consortium name="The Broad Institute Genome Sequencing Center for Infectious Disease"/>
            <person name="Wu L."/>
            <person name="Ma J."/>
        </authorList>
    </citation>
    <scope>NUCLEOTIDE SEQUENCE [LARGE SCALE GENOMIC DNA]</scope>
    <source>
        <strain evidence="4">JCM 31890</strain>
    </source>
</reference>
<accession>A0ABP8L4C4</accession>
<sequence length="280" mass="30546">MLGLWLSRAVHTFSALYVRCGEQGQALVLRGVIVPYAMGTFRYVIAGPTMTATSDNVVFGTEDVLISLCNSVTRVLTVATHTPIHYSGMVQRISKTCLKPDIGCFVLFDGGFSGLVIINFTAQAAMELYENYLLNMGMSREDLATSFTADEVSNVMGELMNQVVGDFTGKVRRELQTHITQNQPKMLVLNKQVMLSVDANLDQPEARRVSFYTGSNNIFYLELAIDRTQFIKLYDFEPQEVPDPDKLIAEAAEPGAAPAAPAAAPAGDSDTDALLKSLGM</sequence>
<feature type="compositionally biased region" description="Low complexity" evidence="2">
    <location>
        <begin position="251"/>
        <end position="267"/>
    </location>
</feature>
<dbReference type="InterPro" id="IPR028976">
    <property type="entry name" value="CheC-like_sf"/>
</dbReference>
<feature type="region of interest" description="Disordered" evidence="2">
    <location>
        <begin position="251"/>
        <end position="280"/>
    </location>
</feature>
<dbReference type="EMBL" id="BAABEX010000007">
    <property type="protein sequence ID" value="GAA4421440.1"/>
    <property type="molecule type" value="Genomic_DNA"/>
</dbReference>
<name>A0ABP8L4C4_9BURK</name>
<evidence type="ECO:0000256" key="2">
    <source>
        <dbReference type="SAM" id="MobiDB-lite"/>
    </source>
</evidence>